<reference evidence="2" key="1">
    <citation type="submission" date="2018-10" db="EMBL/GenBank/DDBJ databases">
        <title>Schaedlerella arabinophila gen. nov. sp. nov., isolated from the mouse intestinal tract and comparative analysis with the genome of the closely related altered Schaedler flora strain ASF502.</title>
        <authorList>
            <person name="Miyake S."/>
            <person name="Soh M."/>
            <person name="Seedorf H."/>
        </authorList>
    </citation>
    <scope>NUCLEOTIDE SEQUENCE [LARGE SCALE GENOMIC DNA]</scope>
    <source>
        <strain evidence="2">DSM 106076</strain>
    </source>
</reference>
<feature type="coiled-coil region" evidence="1">
    <location>
        <begin position="91"/>
        <end position="118"/>
    </location>
</feature>
<evidence type="ECO:0000313" key="2">
    <source>
        <dbReference type="EMBL" id="RRK34781.1"/>
    </source>
</evidence>
<sequence length="118" mass="14338">MKSEMAQKFFTMSFDFPDDPLKYQPTVWMIEKNLFDLADQFLESEPDEDQLFYVWGHGYELDFGTRRSNWYCFEKFCDRIAGRKDILYCDNKTAFRMHEEQKRRISEVENEKSDADQK</sequence>
<evidence type="ECO:0000256" key="1">
    <source>
        <dbReference type="SAM" id="Coils"/>
    </source>
</evidence>
<keyword evidence="3" id="KW-1185">Reference proteome</keyword>
<keyword evidence="1" id="KW-0175">Coiled coil</keyword>
<dbReference type="AlphaFoldDB" id="A0A426DPZ6"/>
<protein>
    <submittedName>
        <fullName evidence="2">Uncharacterized protein</fullName>
    </submittedName>
</protein>
<dbReference type="Proteomes" id="UP000274920">
    <property type="component" value="Unassembled WGS sequence"/>
</dbReference>
<dbReference type="EMBL" id="RHJS01000002">
    <property type="protein sequence ID" value="RRK34781.1"/>
    <property type="molecule type" value="Genomic_DNA"/>
</dbReference>
<accession>A0A426DPZ6</accession>
<comment type="caution">
    <text evidence="2">The sequence shown here is derived from an EMBL/GenBank/DDBJ whole genome shotgun (WGS) entry which is preliminary data.</text>
</comment>
<proteinExistence type="predicted"/>
<organism evidence="2 3">
    <name type="scientific">Schaedlerella arabinosiphila</name>
    <dbReference type="NCBI Taxonomy" id="2044587"/>
    <lineage>
        <taxon>Bacteria</taxon>
        <taxon>Bacillati</taxon>
        <taxon>Bacillota</taxon>
        <taxon>Clostridia</taxon>
        <taxon>Lachnospirales</taxon>
        <taxon>Lachnospiraceae</taxon>
        <taxon>Schaedlerella</taxon>
    </lineage>
</organism>
<name>A0A426DPZ6_9FIRM</name>
<gene>
    <name evidence="2" type="ORF">EBB54_28160</name>
</gene>
<evidence type="ECO:0000313" key="3">
    <source>
        <dbReference type="Proteomes" id="UP000274920"/>
    </source>
</evidence>